<evidence type="ECO:0000313" key="7">
    <source>
        <dbReference type="EMBL" id="CAH3164726.1"/>
    </source>
</evidence>
<comment type="function">
    <text evidence="1">Has a glutathione-disulfide oxidoreductase activity in the presence of NADPH and glutathione reductase. Reduces low molecular weight disulfides and proteins.</text>
</comment>
<feature type="domain" description="Glutaredoxin" evidence="6">
    <location>
        <begin position="16"/>
        <end position="79"/>
    </location>
</feature>
<dbReference type="EMBL" id="CALNXK010000130">
    <property type="protein sequence ID" value="CAH3164726.1"/>
    <property type="molecule type" value="Genomic_DNA"/>
</dbReference>
<comment type="caution">
    <text evidence="7">The sequence shown here is derived from an EMBL/GenBank/DDBJ whole genome shotgun (WGS) entry which is preliminary data.</text>
</comment>
<proteinExistence type="predicted"/>
<dbReference type="InterPro" id="IPR014025">
    <property type="entry name" value="Glutaredoxin_subgr"/>
</dbReference>
<dbReference type="PANTHER" id="PTHR45694:SF18">
    <property type="entry name" value="GLUTAREDOXIN-1-RELATED"/>
    <property type="match status" value="1"/>
</dbReference>
<evidence type="ECO:0000256" key="4">
    <source>
        <dbReference type="ARBA" id="ARBA00023157"/>
    </source>
</evidence>
<evidence type="ECO:0000256" key="3">
    <source>
        <dbReference type="ARBA" id="ARBA00022982"/>
    </source>
</evidence>
<evidence type="ECO:0000256" key="2">
    <source>
        <dbReference type="ARBA" id="ARBA00022448"/>
    </source>
</evidence>
<evidence type="ECO:0000256" key="5">
    <source>
        <dbReference type="ARBA" id="ARBA00023284"/>
    </source>
</evidence>
<dbReference type="InterPro" id="IPR002109">
    <property type="entry name" value="Glutaredoxin"/>
</dbReference>
<gene>
    <name evidence="7" type="ORF">PLOB_00006825</name>
</gene>
<evidence type="ECO:0000313" key="8">
    <source>
        <dbReference type="Proteomes" id="UP001159405"/>
    </source>
</evidence>
<keyword evidence="5" id="KW-0676">Redox-active center</keyword>
<name>A0ABN8QMB7_9CNID</name>
<dbReference type="InterPro" id="IPR036249">
    <property type="entry name" value="Thioredoxin-like_sf"/>
</dbReference>
<keyword evidence="3" id="KW-0249">Electron transport</keyword>
<dbReference type="Gene3D" id="3.40.30.10">
    <property type="entry name" value="Glutaredoxin"/>
    <property type="match status" value="1"/>
</dbReference>
<dbReference type="PRINTS" id="PR00160">
    <property type="entry name" value="GLUTAREDOXIN"/>
</dbReference>
<dbReference type="CDD" id="cd03419">
    <property type="entry name" value="GRX_GRXh_1_2_like"/>
    <property type="match status" value="1"/>
</dbReference>
<dbReference type="InterPro" id="IPR011767">
    <property type="entry name" value="GLR_AS"/>
</dbReference>
<dbReference type="Pfam" id="PF00462">
    <property type="entry name" value="Glutaredoxin"/>
    <property type="match status" value="1"/>
</dbReference>
<evidence type="ECO:0000259" key="6">
    <source>
        <dbReference type="Pfam" id="PF00462"/>
    </source>
</evidence>
<accession>A0ABN8QMB7</accession>
<protein>
    <recommendedName>
        <fullName evidence="6">Glutaredoxin domain-containing protein</fullName>
    </recommendedName>
</protein>
<keyword evidence="2" id="KW-0813">Transport</keyword>
<evidence type="ECO:0000256" key="1">
    <source>
        <dbReference type="ARBA" id="ARBA00002549"/>
    </source>
</evidence>
<dbReference type="NCBIfam" id="TIGR02180">
    <property type="entry name" value="GRX_euk"/>
    <property type="match status" value="1"/>
</dbReference>
<dbReference type="PANTHER" id="PTHR45694">
    <property type="entry name" value="GLUTAREDOXIN 2"/>
    <property type="match status" value="1"/>
</dbReference>
<dbReference type="InterPro" id="IPR011899">
    <property type="entry name" value="Glutaredoxin_euk/vir"/>
</dbReference>
<keyword evidence="4" id="KW-1015">Disulfide bond</keyword>
<dbReference type="Proteomes" id="UP001159405">
    <property type="component" value="Unassembled WGS sequence"/>
</dbReference>
<dbReference type="PROSITE" id="PS51354">
    <property type="entry name" value="GLUTAREDOXIN_2"/>
    <property type="match status" value="1"/>
</dbReference>
<organism evidence="7 8">
    <name type="scientific">Porites lobata</name>
    <dbReference type="NCBI Taxonomy" id="104759"/>
    <lineage>
        <taxon>Eukaryota</taxon>
        <taxon>Metazoa</taxon>
        <taxon>Cnidaria</taxon>
        <taxon>Anthozoa</taxon>
        <taxon>Hexacorallia</taxon>
        <taxon>Scleractinia</taxon>
        <taxon>Fungiina</taxon>
        <taxon>Poritidae</taxon>
        <taxon>Porites</taxon>
    </lineage>
</organism>
<dbReference type="PROSITE" id="PS00195">
    <property type="entry name" value="GLUTAREDOXIN_1"/>
    <property type="match status" value="1"/>
</dbReference>
<sequence>MSKVNEINVKIKDNKVVVYSKTYCPFCTMAKGALDDAGLKNYLVIELDEIENGDAYQDALKEITGGRTVPRVFIGGKFVGGGDAVKGLQDSGKLKPMLQEAGAL</sequence>
<keyword evidence="8" id="KW-1185">Reference proteome</keyword>
<dbReference type="SUPFAM" id="SSF52833">
    <property type="entry name" value="Thioredoxin-like"/>
    <property type="match status" value="1"/>
</dbReference>
<reference evidence="7 8" key="1">
    <citation type="submission" date="2022-05" db="EMBL/GenBank/DDBJ databases">
        <authorList>
            <consortium name="Genoscope - CEA"/>
            <person name="William W."/>
        </authorList>
    </citation>
    <scope>NUCLEOTIDE SEQUENCE [LARGE SCALE GENOMIC DNA]</scope>
</reference>